<keyword evidence="2 7" id="KW-0813">Transport</keyword>
<feature type="transmembrane region" description="Helical" evidence="7">
    <location>
        <begin position="266"/>
        <end position="288"/>
    </location>
</feature>
<dbReference type="InterPro" id="IPR000515">
    <property type="entry name" value="MetI-like"/>
</dbReference>
<evidence type="ECO:0000313" key="11">
    <source>
        <dbReference type="Proteomes" id="UP000004946"/>
    </source>
</evidence>
<dbReference type="KEGG" id="pdo:PSDT_0617"/>
<dbReference type="PROSITE" id="PS50928">
    <property type="entry name" value="ABC_TM1"/>
    <property type="match status" value="1"/>
</dbReference>
<keyword evidence="6 7" id="KW-0472">Membrane</keyword>
<proteinExistence type="inferred from homology"/>
<dbReference type="CDD" id="cd06261">
    <property type="entry name" value="TM_PBP2"/>
    <property type="match status" value="1"/>
</dbReference>
<accession>E6JZH7</accession>
<dbReference type="InterPro" id="IPR035906">
    <property type="entry name" value="MetI-like_sf"/>
</dbReference>
<feature type="transmembrane region" description="Helical" evidence="7">
    <location>
        <begin position="104"/>
        <end position="126"/>
    </location>
</feature>
<feature type="region of interest" description="Disordered" evidence="8">
    <location>
        <begin position="1"/>
        <end position="22"/>
    </location>
</feature>
<dbReference type="EMBL" id="AEON01000001">
    <property type="protein sequence ID" value="EFT84023.1"/>
    <property type="molecule type" value="Genomic_DNA"/>
</dbReference>
<name>E6JZH7_PARDN</name>
<keyword evidence="3" id="KW-1003">Cell membrane</keyword>
<comment type="caution">
    <text evidence="10">The sequence shown here is derived from an EMBL/GenBank/DDBJ whole genome shotgun (WGS) entry which is preliminary data.</text>
</comment>
<dbReference type="SUPFAM" id="SSF161098">
    <property type="entry name" value="MetI-like"/>
    <property type="match status" value="1"/>
</dbReference>
<gene>
    <name evidence="10" type="ORF">HMPREF0620_1028</name>
</gene>
<dbReference type="AlphaFoldDB" id="E6JZH7"/>
<dbReference type="Gene3D" id="1.10.3720.10">
    <property type="entry name" value="MetI-like"/>
    <property type="match status" value="1"/>
</dbReference>
<dbReference type="HOGENOM" id="CLU_028518_5_2_11"/>
<dbReference type="PATRIC" id="fig|864564.6.peg.683"/>
<dbReference type="RefSeq" id="WP_006289410.1">
    <property type="nucleotide sequence ID" value="NZ_AP012333.1"/>
</dbReference>
<keyword evidence="4 7" id="KW-0812">Transmembrane</keyword>
<feature type="transmembrane region" description="Helical" evidence="7">
    <location>
        <begin position="45"/>
        <end position="63"/>
    </location>
</feature>
<dbReference type="PANTHER" id="PTHR43386">
    <property type="entry name" value="OLIGOPEPTIDE TRANSPORT SYSTEM PERMEASE PROTEIN APPC"/>
    <property type="match status" value="1"/>
</dbReference>
<evidence type="ECO:0000256" key="4">
    <source>
        <dbReference type="ARBA" id="ARBA00022692"/>
    </source>
</evidence>
<feature type="transmembrane region" description="Helical" evidence="7">
    <location>
        <begin position="138"/>
        <end position="157"/>
    </location>
</feature>
<evidence type="ECO:0000256" key="3">
    <source>
        <dbReference type="ARBA" id="ARBA00022475"/>
    </source>
</evidence>
<evidence type="ECO:0000256" key="6">
    <source>
        <dbReference type="ARBA" id="ARBA00023136"/>
    </source>
</evidence>
<sequence>MRNLKSVPALSGRTSKTSKAGRTSSAARTIISTLWSKPSGTVSQIILISWIVVCLISLVWTPYDLLHQEGDHILSAPSWAHPLGTDGAGADILSWLMRGGVSELVIVFLVAAFTFLLGCAGTALTVSSRPAVSALSRVLLDLVISIPTIVIAMVVAVPLGKSLAIVIIACSLAYSFNLMRIVRPQAVLAARSDYALASRWAGEGDWGVFRKHVLPTILPTMAVQISHSAGTAILAEVGLTYLGIGVPADIPSWGHSLQTSSQLISVYPMTVVWSGLAVTLVVAAVNIFGDCLREACDPVASPALRQAVGQEVTHGSFDR</sequence>
<keyword evidence="11" id="KW-1185">Reference proteome</keyword>
<comment type="similarity">
    <text evidence="7">Belongs to the binding-protein-dependent transport system permease family.</text>
</comment>
<evidence type="ECO:0000256" key="2">
    <source>
        <dbReference type="ARBA" id="ARBA00022448"/>
    </source>
</evidence>
<evidence type="ECO:0000256" key="5">
    <source>
        <dbReference type="ARBA" id="ARBA00022989"/>
    </source>
</evidence>
<feature type="transmembrane region" description="Helical" evidence="7">
    <location>
        <begin position="163"/>
        <end position="182"/>
    </location>
</feature>
<dbReference type="eggNOG" id="COG1173">
    <property type="taxonomic scope" value="Bacteria"/>
</dbReference>
<evidence type="ECO:0000256" key="1">
    <source>
        <dbReference type="ARBA" id="ARBA00004651"/>
    </source>
</evidence>
<evidence type="ECO:0000313" key="10">
    <source>
        <dbReference type="EMBL" id="EFT84023.1"/>
    </source>
</evidence>
<protein>
    <submittedName>
        <fullName evidence="10">ABC transporter, permease protein</fullName>
    </submittedName>
</protein>
<organism evidence="10 11">
    <name type="scientific">Parascardovia denticolens DSM 10105 = JCM 12538</name>
    <dbReference type="NCBI Taxonomy" id="864564"/>
    <lineage>
        <taxon>Bacteria</taxon>
        <taxon>Bacillati</taxon>
        <taxon>Actinomycetota</taxon>
        <taxon>Actinomycetes</taxon>
        <taxon>Bifidobacteriales</taxon>
        <taxon>Bifidobacteriaceae</taxon>
        <taxon>Parascardovia</taxon>
    </lineage>
</organism>
<dbReference type="Pfam" id="PF00528">
    <property type="entry name" value="BPD_transp_1"/>
    <property type="match status" value="1"/>
</dbReference>
<reference evidence="10 11" key="1">
    <citation type="submission" date="2010-12" db="EMBL/GenBank/DDBJ databases">
        <authorList>
            <person name="Muzny D."/>
            <person name="Qin X."/>
            <person name="Buhay C."/>
            <person name="Dugan-Rocha S."/>
            <person name="Ding Y."/>
            <person name="Chen G."/>
            <person name="Hawes A."/>
            <person name="Holder M."/>
            <person name="Jhangiani S."/>
            <person name="Johnson A."/>
            <person name="Khan Z."/>
            <person name="Li Z."/>
            <person name="Liu W."/>
            <person name="Liu X."/>
            <person name="Perez L."/>
            <person name="Shen H."/>
            <person name="Wang Q."/>
            <person name="Watt J."/>
            <person name="Xi L."/>
            <person name="Xin Y."/>
            <person name="Zhou J."/>
            <person name="Deng J."/>
            <person name="Jiang H."/>
            <person name="Liu Y."/>
            <person name="Qu J."/>
            <person name="Song X.-Z."/>
            <person name="Zhang L."/>
            <person name="Villasana D."/>
            <person name="Johnson A."/>
            <person name="Liu J."/>
            <person name="Liyanage D."/>
            <person name="Lorensuhewa L."/>
            <person name="Robinson T."/>
            <person name="Song A."/>
            <person name="Song B.-B."/>
            <person name="Dinh H."/>
            <person name="Thornton R."/>
            <person name="Coyle M."/>
            <person name="Francisco L."/>
            <person name="Jackson L."/>
            <person name="Javaid M."/>
            <person name="Korchina V."/>
            <person name="Kovar C."/>
            <person name="Mata R."/>
            <person name="Mathew T."/>
            <person name="Ngo R."/>
            <person name="Nguyen L."/>
            <person name="Nguyen N."/>
            <person name="Okwuonu G."/>
            <person name="Ongeri F."/>
            <person name="Pham C."/>
            <person name="Simmons D."/>
            <person name="Wilczek-Boney K."/>
            <person name="Hale W."/>
            <person name="Jakkamsetti A."/>
            <person name="Pham P."/>
            <person name="Ruth R."/>
            <person name="San Lucas F."/>
            <person name="Warren J."/>
            <person name="Zhang J."/>
            <person name="Zhao Z."/>
            <person name="Zhou C."/>
            <person name="Zhu D."/>
            <person name="Lee S."/>
            <person name="Bess C."/>
            <person name="Blankenburg K."/>
            <person name="Forbes L."/>
            <person name="Fu Q."/>
            <person name="Gubbala S."/>
            <person name="Hirani K."/>
            <person name="Jayaseelan J.C."/>
            <person name="Lara F."/>
            <person name="Munidasa M."/>
            <person name="Palculict T."/>
            <person name="Patil S."/>
            <person name="Pu L.-L."/>
            <person name="Saada N."/>
            <person name="Tang L."/>
            <person name="Weissenberger G."/>
            <person name="Zhu Y."/>
            <person name="Hemphill L."/>
            <person name="Shang Y."/>
            <person name="Youmans B."/>
            <person name="Ayvaz T."/>
            <person name="Ross M."/>
            <person name="Santibanez J."/>
            <person name="Aqrawi P."/>
            <person name="Gross S."/>
            <person name="Joshi V."/>
            <person name="Fowler G."/>
            <person name="Nazareth L."/>
            <person name="Reid J."/>
            <person name="Worley K."/>
            <person name="Petrosino J."/>
            <person name="Highlander S."/>
            <person name="Gibbs R."/>
        </authorList>
    </citation>
    <scope>NUCLEOTIDE SEQUENCE [LARGE SCALE GENOMIC DNA]</scope>
    <source>
        <strain evidence="10 11">DSM 10105</strain>
    </source>
</reference>
<dbReference type="Proteomes" id="UP000004946">
    <property type="component" value="Chromosome"/>
</dbReference>
<evidence type="ECO:0000256" key="7">
    <source>
        <dbReference type="RuleBase" id="RU363032"/>
    </source>
</evidence>
<dbReference type="PANTHER" id="PTHR43386:SF1">
    <property type="entry name" value="D,D-DIPEPTIDE TRANSPORT SYSTEM PERMEASE PROTEIN DDPC-RELATED"/>
    <property type="match status" value="1"/>
</dbReference>
<keyword evidence="5 7" id="KW-1133">Transmembrane helix</keyword>
<evidence type="ECO:0000256" key="8">
    <source>
        <dbReference type="SAM" id="MobiDB-lite"/>
    </source>
</evidence>
<evidence type="ECO:0000259" key="9">
    <source>
        <dbReference type="PROSITE" id="PS50928"/>
    </source>
</evidence>
<comment type="subcellular location">
    <subcellularLocation>
        <location evidence="1 7">Cell membrane</location>
        <topology evidence="1 7">Multi-pass membrane protein</topology>
    </subcellularLocation>
</comment>
<feature type="domain" description="ABC transmembrane type-1" evidence="9">
    <location>
        <begin position="100"/>
        <end position="289"/>
    </location>
</feature>
<feature type="compositionally biased region" description="Polar residues" evidence="8">
    <location>
        <begin position="12"/>
        <end position="22"/>
    </location>
</feature>
<dbReference type="InterPro" id="IPR050366">
    <property type="entry name" value="BP-dependent_transpt_permease"/>
</dbReference>
<dbReference type="GO" id="GO:0055085">
    <property type="term" value="P:transmembrane transport"/>
    <property type="evidence" value="ECO:0007669"/>
    <property type="project" value="InterPro"/>
</dbReference>
<dbReference type="GO" id="GO:0005886">
    <property type="term" value="C:plasma membrane"/>
    <property type="evidence" value="ECO:0007669"/>
    <property type="project" value="UniProtKB-SubCell"/>
</dbReference>